<protein>
    <submittedName>
        <fullName evidence="1">Uncharacterized protein</fullName>
    </submittedName>
</protein>
<sequence>MRDKDDLAFLLVGTEDRIRQLLKLPHLEIEILSFSNWTLERVLAENYRQGRVFIGGDSAHHHPPTTGLGLNTAVQDAHNLAWKLAYTIQGKSSSGLLNTYEIERLSVGRRNCDGAFFTSQGHAVIAAAIGFRDGEPDDNKARLRYLFDQQAELAAAARAQLQYIIDGQAVEFNAHGMDGDHHGPWVHLPAGRCFLTRCNSAHRRGSSATGVHTIRAPWPPFTARLIGA</sequence>
<name>A0ACC1SNS6_9HYPO</name>
<comment type="caution">
    <text evidence="1">The sequence shown here is derived from an EMBL/GenBank/DDBJ whole genome shotgun (WGS) entry which is preliminary data.</text>
</comment>
<evidence type="ECO:0000313" key="2">
    <source>
        <dbReference type="Proteomes" id="UP001148629"/>
    </source>
</evidence>
<gene>
    <name evidence="1" type="ORF">NM208_g3521</name>
</gene>
<keyword evidence="2" id="KW-1185">Reference proteome</keyword>
<accession>A0ACC1SNS6</accession>
<organism evidence="1 2">
    <name type="scientific">Fusarium decemcellulare</name>
    <dbReference type="NCBI Taxonomy" id="57161"/>
    <lineage>
        <taxon>Eukaryota</taxon>
        <taxon>Fungi</taxon>
        <taxon>Dikarya</taxon>
        <taxon>Ascomycota</taxon>
        <taxon>Pezizomycotina</taxon>
        <taxon>Sordariomycetes</taxon>
        <taxon>Hypocreomycetidae</taxon>
        <taxon>Hypocreales</taxon>
        <taxon>Nectriaceae</taxon>
        <taxon>Fusarium</taxon>
        <taxon>Fusarium decemcellulare species complex</taxon>
    </lineage>
</organism>
<proteinExistence type="predicted"/>
<evidence type="ECO:0000313" key="1">
    <source>
        <dbReference type="EMBL" id="KAJ3543524.1"/>
    </source>
</evidence>
<dbReference type="Proteomes" id="UP001148629">
    <property type="component" value="Unassembled WGS sequence"/>
</dbReference>
<dbReference type="EMBL" id="JANRMS010000240">
    <property type="protein sequence ID" value="KAJ3543524.1"/>
    <property type="molecule type" value="Genomic_DNA"/>
</dbReference>
<reference evidence="1" key="1">
    <citation type="submission" date="2022-08" db="EMBL/GenBank/DDBJ databases">
        <title>Genome Sequence of Fusarium decemcellulare.</title>
        <authorList>
            <person name="Buettner E."/>
        </authorList>
    </citation>
    <scope>NUCLEOTIDE SEQUENCE</scope>
    <source>
        <strain evidence="1">Babe19</strain>
    </source>
</reference>